<dbReference type="InterPro" id="IPR050482">
    <property type="entry name" value="Sensor_HK_TwoCompSys"/>
</dbReference>
<evidence type="ECO:0000256" key="1">
    <source>
        <dbReference type="ARBA" id="ARBA00022679"/>
    </source>
</evidence>
<dbReference type="GO" id="GO:0016020">
    <property type="term" value="C:membrane"/>
    <property type="evidence" value="ECO:0007669"/>
    <property type="project" value="InterPro"/>
</dbReference>
<keyword evidence="5" id="KW-0812">Transmembrane</keyword>
<evidence type="ECO:0000256" key="5">
    <source>
        <dbReference type="SAM" id="Phobius"/>
    </source>
</evidence>
<dbReference type="EMBL" id="FNHE01000007">
    <property type="protein sequence ID" value="SDM64741.1"/>
    <property type="molecule type" value="Genomic_DNA"/>
</dbReference>
<keyword evidence="1" id="KW-0808">Transferase</keyword>
<evidence type="ECO:0000256" key="3">
    <source>
        <dbReference type="ARBA" id="ARBA00023012"/>
    </source>
</evidence>
<feature type="region of interest" description="Disordered" evidence="4">
    <location>
        <begin position="580"/>
        <end position="605"/>
    </location>
</feature>
<dbReference type="OrthoDB" id="9764154at2"/>
<dbReference type="Pfam" id="PF02518">
    <property type="entry name" value="HATPase_c"/>
    <property type="match status" value="1"/>
</dbReference>
<protein>
    <submittedName>
        <fullName evidence="7">Signal transduction histidine kinase</fullName>
    </submittedName>
</protein>
<dbReference type="STRING" id="1137991.SAMN05660642_02997"/>
<dbReference type="PANTHER" id="PTHR24421">
    <property type="entry name" value="NITRATE/NITRITE SENSOR PROTEIN NARX-RELATED"/>
    <property type="match status" value="1"/>
</dbReference>
<keyword evidence="5" id="KW-0472">Membrane</keyword>
<feature type="domain" description="Histidine kinase/HSP90-like ATPase" evidence="6">
    <location>
        <begin position="438"/>
        <end position="535"/>
    </location>
</feature>
<dbReference type="CDD" id="cd16917">
    <property type="entry name" value="HATPase_UhpB-NarQ-NarX-like"/>
    <property type="match status" value="1"/>
</dbReference>
<feature type="transmembrane region" description="Helical" evidence="5">
    <location>
        <begin position="198"/>
        <end position="218"/>
    </location>
</feature>
<dbReference type="Gene3D" id="3.30.565.10">
    <property type="entry name" value="Histidine kinase-like ATPase, C-terminal domain"/>
    <property type="match status" value="1"/>
</dbReference>
<feature type="transmembrane region" description="Helical" evidence="5">
    <location>
        <begin position="230"/>
        <end position="249"/>
    </location>
</feature>
<keyword evidence="3" id="KW-0902">Two-component regulatory system</keyword>
<dbReference type="GO" id="GO:0046983">
    <property type="term" value="F:protein dimerization activity"/>
    <property type="evidence" value="ECO:0007669"/>
    <property type="project" value="InterPro"/>
</dbReference>
<keyword evidence="2 7" id="KW-0418">Kinase</keyword>
<dbReference type="SMART" id="SM00387">
    <property type="entry name" value="HATPase_c"/>
    <property type="match status" value="1"/>
</dbReference>
<evidence type="ECO:0000259" key="6">
    <source>
        <dbReference type="SMART" id="SM00387"/>
    </source>
</evidence>
<dbReference type="InterPro" id="IPR036890">
    <property type="entry name" value="HATPase_C_sf"/>
</dbReference>
<dbReference type="Gene3D" id="1.20.5.1930">
    <property type="match status" value="1"/>
</dbReference>
<dbReference type="GO" id="GO:0000155">
    <property type="term" value="F:phosphorelay sensor kinase activity"/>
    <property type="evidence" value="ECO:0007669"/>
    <property type="project" value="InterPro"/>
</dbReference>
<gene>
    <name evidence="7" type="ORF">SAMN05660642_02997</name>
</gene>
<evidence type="ECO:0000256" key="2">
    <source>
        <dbReference type="ARBA" id="ARBA00022777"/>
    </source>
</evidence>
<feature type="transmembrane region" description="Helical" evidence="5">
    <location>
        <begin position="286"/>
        <end position="304"/>
    </location>
</feature>
<evidence type="ECO:0000313" key="8">
    <source>
        <dbReference type="Proteomes" id="UP000198680"/>
    </source>
</evidence>
<dbReference type="Proteomes" id="UP000198680">
    <property type="component" value="Unassembled WGS sequence"/>
</dbReference>
<accession>A0A1G9UXQ6</accession>
<feature type="transmembrane region" description="Helical" evidence="5">
    <location>
        <begin position="169"/>
        <end position="191"/>
    </location>
</feature>
<dbReference type="AlphaFoldDB" id="A0A1G9UXQ6"/>
<dbReference type="SUPFAM" id="SSF55874">
    <property type="entry name" value="ATPase domain of HSP90 chaperone/DNA topoisomerase II/histidine kinase"/>
    <property type="match status" value="1"/>
</dbReference>
<feature type="transmembrane region" description="Helical" evidence="5">
    <location>
        <begin position="261"/>
        <end position="280"/>
    </location>
</feature>
<dbReference type="InterPro" id="IPR011712">
    <property type="entry name" value="Sig_transdc_His_kin_sub3_dim/P"/>
</dbReference>
<feature type="transmembrane region" description="Helical" evidence="5">
    <location>
        <begin position="103"/>
        <end position="123"/>
    </location>
</feature>
<proteinExistence type="predicted"/>
<evidence type="ECO:0000313" key="7">
    <source>
        <dbReference type="EMBL" id="SDM64741.1"/>
    </source>
</evidence>
<keyword evidence="8" id="KW-1185">Reference proteome</keyword>
<dbReference type="InterPro" id="IPR003594">
    <property type="entry name" value="HATPase_dom"/>
</dbReference>
<reference evidence="8" key="1">
    <citation type="submission" date="2016-10" db="EMBL/GenBank/DDBJ databases">
        <authorList>
            <person name="Varghese N."/>
            <person name="Submissions S."/>
        </authorList>
    </citation>
    <scope>NUCLEOTIDE SEQUENCE [LARGE SCALE GENOMIC DNA]</scope>
    <source>
        <strain evidence="8">DSM 45419</strain>
    </source>
</reference>
<name>A0A1G9UXQ6_9ACTN</name>
<feature type="compositionally biased region" description="Basic residues" evidence="4">
    <location>
        <begin position="596"/>
        <end position="605"/>
    </location>
</feature>
<dbReference type="Pfam" id="PF07730">
    <property type="entry name" value="HisKA_3"/>
    <property type="match status" value="1"/>
</dbReference>
<feature type="transmembrane region" description="Helical" evidence="5">
    <location>
        <begin position="130"/>
        <end position="149"/>
    </location>
</feature>
<organism evidence="7 8">
    <name type="scientific">Geodermatophilus siccatus</name>
    <dbReference type="NCBI Taxonomy" id="1137991"/>
    <lineage>
        <taxon>Bacteria</taxon>
        <taxon>Bacillati</taxon>
        <taxon>Actinomycetota</taxon>
        <taxon>Actinomycetes</taxon>
        <taxon>Geodermatophilales</taxon>
        <taxon>Geodermatophilaceae</taxon>
        <taxon>Geodermatophilus</taxon>
    </lineage>
</organism>
<sequence>MPHSTTSLMRTTTWLMLALGAVYGVTLVPGVRSAPGYRAALDWWLNMTVDALVILVVALRVAADRRDRAAWLSMAVGLGAAFAGSTTYFAYYQHLDPIPSPSWADTGWLLFYALLAVGLVLRLRTRARSMPVSLSLDGLIAGLTAAALAENYVDGAHVPLEQDGVTTLTAAYPFADLLLLALAVAALAMLGRGAGWSWWLLCASFVTFFVTDAIYATLVERGAYVGGEPVDAGWLVARLLLAGAALASLRRTESRPVDLEGVTVLVLPGVCGLAVLGLLFHGSLSGISPVAAVLGLAAGVLMVGRTALTFRELRVLTEARQRALSERLVEAQDDERARIAADVHDDSIQALAAVDLRLGALRNRLRDRAPEEAAAVETVLDAVHGAGERLRHLLFELETPVLDASLTEGLRDAAAQVFEDGDVTWSVEERGQAPLPQQVRVSAYRIAREAMVNARKHARARHVTVVVDATGRGVQVQVVDDGTGVDHTASARSGRRHSGVVSMRDRALASGGWWRSQPGPGGTGTAVSFFLPVPASAVADAAAAPLSAGEQTAEQVGRAAHAHDEMALHARAQQHGEVAGNAALEQVGGSAGSQHPRPRRRVRLR</sequence>
<feature type="transmembrane region" description="Helical" evidence="5">
    <location>
        <begin position="43"/>
        <end position="62"/>
    </location>
</feature>
<feature type="transmembrane region" description="Helical" evidence="5">
    <location>
        <begin position="69"/>
        <end position="91"/>
    </location>
</feature>
<keyword evidence="5" id="KW-1133">Transmembrane helix</keyword>
<evidence type="ECO:0000256" key="4">
    <source>
        <dbReference type="SAM" id="MobiDB-lite"/>
    </source>
</evidence>